<evidence type="ECO:0000313" key="2">
    <source>
        <dbReference type="EMBL" id="KAG6948515.1"/>
    </source>
</evidence>
<proteinExistence type="predicted"/>
<reference evidence="2" key="1">
    <citation type="submission" date="2021-01" db="EMBL/GenBank/DDBJ databases">
        <title>Phytophthora aleatoria, a newly-described species from Pinus radiata is distinct from Phytophthora cactorum isolates based on comparative genomics.</title>
        <authorList>
            <person name="Mcdougal R."/>
            <person name="Panda P."/>
            <person name="Williams N."/>
            <person name="Studholme D.J."/>
        </authorList>
    </citation>
    <scope>NUCLEOTIDE SEQUENCE</scope>
    <source>
        <strain evidence="2">NZFS 3830</strain>
    </source>
</reference>
<keyword evidence="1" id="KW-1133">Transmembrane helix</keyword>
<dbReference type="AlphaFoldDB" id="A0A8T1TVZ8"/>
<dbReference type="OrthoDB" id="123598at2759"/>
<comment type="caution">
    <text evidence="2">The sequence shown here is derived from an EMBL/GenBank/DDBJ whole genome shotgun (WGS) entry which is preliminary data.</text>
</comment>
<dbReference type="PANTHER" id="PTHR40866:SF1">
    <property type="entry name" value="BED-TYPE DOMAIN-CONTAINING PROTEIN"/>
    <property type="match status" value="1"/>
</dbReference>
<protein>
    <recommendedName>
        <fullName evidence="4">BED-type domain-containing protein</fullName>
    </recommendedName>
</protein>
<accession>A0A8T1TVZ8</accession>
<dbReference type="EMBL" id="JAENGZ010001371">
    <property type="protein sequence ID" value="KAG6948515.1"/>
    <property type="molecule type" value="Genomic_DNA"/>
</dbReference>
<dbReference type="VEuPathDB" id="FungiDB:PC110_g12296"/>
<evidence type="ECO:0000256" key="1">
    <source>
        <dbReference type="SAM" id="Phobius"/>
    </source>
</evidence>
<keyword evidence="1" id="KW-0472">Membrane</keyword>
<dbReference type="PANTHER" id="PTHR40866">
    <property type="entry name" value="BED-TYPE DOMAIN-CONTAINING PROTEIN"/>
    <property type="match status" value="1"/>
</dbReference>
<dbReference type="Proteomes" id="UP000688947">
    <property type="component" value="Unassembled WGS sequence"/>
</dbReference>
<sequence>MADNILTVTHPPAAFTPRQIAEFYFKPCLDDEGEPTGYKTCNACVKCRKHSNGTGYTNLVSHVRSAHPKFEVDMTNACAAVTGTLVSWVSQKASNRYAWLCWIYILADCGISYLMLGPAVAVDTLRVNMESVTCAVEKAIGTEMPKKFGLILDGWSYGTEHFLAVYSSYETSYGPQYPLLSMAHVMQAADDNLTVDSHMAVITRFLPFLRLANIMDVPLIGCTSHRLNLAVKRFLEPHEEDLDNVQVLMRKLSTLKEAAKLRAKTPLLPVLRQETWWSSTVAMLDRYVWLRKFLSADDDEIADLLPSRSTYQSLQTLLEEMKDIEPISKKLQSDGLMLLQARELFDGHLELKPSFASYLGRDAIAEERAALLPFKRSREAAAAQPARVHKEGLADSILKRQNVVEQKVYVLLAAIPPTSYMVERLFSSARSVLRHEHHRLTPTTLEMLLFLKVNAKYWDVALVDMCV</sequence>
<keyword evidence="1" id="KW-0812">Transmembrane</keyword>
<evidence type="ECO:0000313" key="3">
    <source>
        <dbReference type="Proteomes" id="UP000688947"/>
    </source>
</evidence>
<name>A0A8T1TVZ8_9STRA</name>
<gene>
    <name evidence="2" type="ORF">JG687_00015432</name>
</gene>
<evidence type="ECO:0008006" key="4">
    <source>
        <dbReference type="Google" id="ProtNLM"/>
    </source>
</evidence>
<feature type="transmembrane region" description="Helical" evidence="1">
    <location>
        <begin position="97"/>
        <end position="116"/>
    </location>
</feature>
<organism evidence="2 3">
    <name type="scientific">Phytophthora cactorum</name>
    <dbReference type="NCBI Taxonomy" id="29920"/>
    <lineage>
        <taxon>Eukaryota</taxon>
        <taxon>Sar</taxon>
        <taxon>Stramenopiles</taxon>
        <taxon>Oomycota</taxon>
        <taxon>Peronosporomycetes</taxon>
        <taxon>Peronosporales</taxon>
        <taxon>Peronosporaceae</taxon>
        <taxon>Phytophthora</taxon>
    </lineage>
</organism>